<evidence type="ECO:0000313" key="4">
    <source>
        <dbReference type="Proteomes" id="UP001143981"/>
    </source>
</evidence>
<dbReference type="Proteomes" id="UP001143981">
    <property type="component" value="Unassembled WGS sequence"/>
</dbReference>
<evidence type="ECO:0000313" key="3">
    <source>
        <dbReference type="EMBL" id="KAJ1735985.1"/>
    </source>
</evidence>
<accession>A0A9W7YK04</accession>
<proteinExistence type="predicted"/>
<reference evidence="3" key="1">
    <citation type="submission" date="2022-07" db="EMBL/GenBank/DDBJ databases">
        <title>Phylogenomic reconstructions and comparative analyses of Kickxellomycotina fungi.</title>
        <authorList>
            <person name="Reynolds N.K."/>
            <person name="Stajich J.E."/>
            <person name="Barry K."/>
            <person name="Grigoriev I.V."/>
            <person name="Crous P."/>
            <person name="Smith M.E."/>
        </authorList>
    </citation>
    <scope>NUCLEOTIDE SEQUENCE</scope>
    <source>
        <strain evidence="3">BCRC 34381</strain>
    </source>
</reference>
<comment type="caution">
    <text evidence="3">The sequence shown here is derived from an EMBL/GenBank/DDBJ whole genome shotgun (WGS) entry which is preliminary data.</text>
</comment>
<feature type="region of interest" description="Disordered" evidence="1">
    <location>
        <begin position="259"/>
        <end position="291"/>
    </location>
</feature>
<evidence type="ECO:0000259" key="2">
    <source>
        <dbReference type="Pfam" id="PF23086"/>
    </source>
</evidence>
<dbReference type="Pfam" id="PF23086">
    <property type="entry name" value="Tudor_Coilin"/>
    <property type="match status" value="1"/>
</dbReference>
<feature type="region of interest" description="Disordered" evidence="1">
    <location>
        <begin position="144"/>
        <end position="179"/>
    </location>
</feature>
<feature type="compositionally biased region" description="Basic and acidic residues" evidence="1">
    <location>
        <begin position="270"/>
        <end position="288"/>
    </location>
</feature>
<dbReference type="OrthoDB" id="74813at2759"/>
<sequence length="316" mass="34387">MELTKLPLVVRLEPPLGSRQFLMVCKQRTIGELKSEIARRMQQITTEPLVLVLDGLELMDEDEVCDLLEPRSNVHVRLLDHQLAEPASLPEPGDGCTHALADLTATISKVELGSGRPSLDPRRFIAEEVYEASAPLNLLECCSDDDASGSDYPGPGDDDATSGTGSAYGSDDDDDTNSVYYHRTEPFVMEYVAQATEAVLDADENVDYTALTANKVIAYKILEMARDMSPSVSHYRIARVLRICDSRARVHVLRDLAPAQESDTASTQKDASRRESLAHGDDDSDGHGSPEGVIDLDLKLVVALRVASLPGSLPAQ</sequence>
<dbReference type="AlphaFoldDB" id="A0A9W7YK04"/>
<name>A0A9W7YK04_9FUNG</name>
<gene>
    <name evidence="3" type="ORF">LPJ61_000244</name>
</gene>
<keyword evidence="4" id="KW-1185">Reference proteome</keyword>
<evidence type="ECO:0000256" key="1">
    <source>
        <dbReference type="SAM" id="MobiDB-lite"/>
    </source>
</evidence>
<protein>
    <recommendedName>
        <fullName evidence="2">Coilin tudor domain-containing protein</fullName>
    </recommendedName>
</protein>
<organism evidence="3 4">
    <name type="scientific">Coemansia biformis</name>
    <dbReference type="NCBI Taxonomy" id="1286918"/>
    <lineage>
        <taxon>Eukaryota</taxon>
        <taxon>Fungi</taxon>
        <taxon>Fungi incertae sedis</taxon>
        <taxon>Zoopagomycota</taxon>
        <taxon>Kickxellomycotina</taxon>
        <taxon>Kickxellomycetes</taxon>
        <taxon>Kickxellales</taxon>
        <taxon>Kickxellaceae</taxon>
        <taxon>Coemansia</taxon>
    </lineage>
</organism>
<dbReference type="InterPro" id="IPR056398">
    <property type="entry name" value="Tudor_Coilin"/>
</dbReference>
<feature type="domain" description="Coilin tudor" evidence="2">
    <location>
        <begin position="213"/>
        <end position="276"/>
    </location>
</feature>
<dbReference type="CDD" id="cd17039">
    <property type="entry name" value="Ubl_ubiquitin_like"/>
    <property type="match status" value="1"/>
</dbReference>
<dbReference type="EMBL" id="JANBOI010000006">
    <property type="protein sequence ID" value="KAJ1735985.1"/>
    <property type="molecule type" value="Genomic_DNA"/>
</dbReference>